<sequence>MYQRERGAMESGDFVTDRDAFEKKLVKIGCPFRHVYERPKNGRGVSPASARAVAT</sequence>
<dbReference type="RefSeq" id="WP_197467160.1">
    <property type="nucleotide sequence ID" value="NZ_CP013235.1"/>
</dbReference>
<name>A0A127QCZ2_9BURK</name>
<accession>A0A127QCZ2</accession>
<keyword evidence="2" id="KW-1185">Reference proteome</keyword>
<proteinExistence type="predicted"/>
<evidence type="ECO:0000313" key="2">
    <source>
        <dbReference type="Proteomes" id="UP000071778"/>
    </source>
</evidence>
<dbReference type="PATRIC" id="fig|279058.17.peg.34"/>
<gene>
    <name evidence="1" type="ORF">CAter282_0032</name>
</gene>
<dbReference type="Proteomes" id="UP000071778">
    <property type="component" value="Chromosome"/>
</dbReference>
<organism evidence="1 2">
    <name type="scientific">Collimonas arenae</name>
    <dbReference type="NCBI Taxonomy" id="279058"/>
    <lineage>
        <taxon>Bacteria</taxon>
        <taxon>Pseudomonadati</taxon>
        <taxon>Pseudomonadota</taxon>
        <taxon>Betaproteobacteria</taxon>
        <taxon>Burkholderiales</taxon>
        <taxon>Oxalobacteraceae</taxon>
        <taxon>Collimonas</taxon>
    </lineage>
</organism>
<reference evidence="1 2" key="1">
    <citation type="submission" date="2015-11" db="EMBL/GenBank/DDBJ databases">
        <title>Exploring the genomic traits of fungus-feeding bacterial genus Collimonas.</title>
        <authorList>
            <person name="Song C."/>
            <person name="Schmidt R."/>
            <person name="de Jager V."/>
            <person name="Krzyzanowska D."/>
            <person name="Jongedijk E."/>
            <person name="Cankar K."/>
            <person name="Beekwilder J."/>
            <person name="van Veen A."/>
            <person name="de Boer W."/>
            <person name="van Veen J.A."/>
            <person name="Garbeva P."/>
        </authorList>
    </citation>
    <scope>NUCLEOTIDE SEQUENCE [LARGE SCALE GENOMIC DNA]</scope>
    <source>
        <strain evidence="1 2">Ter282</strain>
    </source>
</reference>
<protein>
    <submittedName>
        <fullName evidence="1">Uncharacterized protein</fullName>
    </submittedName>
</protein>
<evidence type="ECO:0000313" key="1">
    <source>
        <dbReference type="EMBL" id="AMP07856.1"/>
    </source>
</evidence>
<dbReference type="AlphaFoldDB" id="A0A127QCZ2"/>
<dbReference type="EMBL" id="CP013235">
    <property type="protein sequence ID" value="AMP07856.1"/>
    <property type="molecule type" value="Genomic_DNA"/>
</dbReference>